<evidence type="ECO:0000313" key="3">
    <source>
        <dbReference type="Proteomes" id="UP001302072"/>
    </source>
</evidence>
<gene>
    <name evidence="2" type="ORF">PDM29_06725</name>
</gene>
<evidence type="ECO:0000313" key="2">
    <source>
        <dbReference type="EMBL" id="WNH53971.1"/>
    </source>
</evidence>
<proteinExistence type="predicted"/>
<dbReference type="Proteomes" id="UP001302072">
    <property type="component" value="Chromosome"/>
</dbReference>
<dbReference type="RefSeq" id="WP_311193092.1">
    <property type="nucleotide sequence ID" value="NZ_CP115541.1"/>
</dbReference>
<name>A0ABY9YTS4_9GAMM</name>
<reference evidence="2 3" key="1">
    <citation type="submission" date="2022-12" db="EMBL/GenBank/DDBJ databases">
        <title>Two new species, Stenotrophomonas aracearum and Stenotrophomonas oahuensis, isolated from Anthurium (Araceae family) in Hawaii.</title>
        <authorList>
            <person name="Chunag S.C."/>
            <person name="Dobhal S."/>
            <person name="Alvarez A."/>
            <person name="Arif M."/>
        </authorList>
    </citation>
    <scope>NUCLEOTIDE SEQUENCE [LARGE SCALE GENOMIC DNA]</scope>
    <source>
        <strain evidence="2 3">A5586</strain>
    </source>
</reference>
<keyword evidence="3" id="KW-1185">Reference proteome</keyword>
<accession>A0ABY9YTS4</accession>
<feature type="region of interest" description="Disordered" evidence="1">
    <location>
        <begin position="210"/>
        <end position="232"/>
    </location>
</feature>
<evidence type="ECO:0000256" key="1">
    <source>
        <dbReference type="SAM" id="MobiDB-lite"/>
    </source>
</evidence>
<organism evidence="2 3">
    <name type="scientific">Stenotrophomonas oahuensis</name>
    <dbReference type="NCBI Taxonomy" id="3003271"/>
    <lineage>
        <taxon>Bacteria</taxon>
        <taxon>Pseudomonadati</taxon>
        <taxon>Pseudomonadota</taxon>
        <taxon>Gammaproteobacteria</taxon>
        <taxon>Lysobacterales</taxon>
        <taxon>Lysobacteraceae</taxon>
        <taxon>Stenotrophomonas</taxon>
    </lineage>
</organism>
<sequence length="232" mass="25431">MDPATAADPSTWIPLTVPQGTSTPAASLRQAARQLSTIENATLYVGGNVTLTRTRVSRQREERVDEHKHLRREVRRELGLLKPSQTYPRPDRERIATLIADKVMQRVPLGTRAPTELRLMYLEPTIGTLSGRLVDGIAFKVAAWWLDALPPLRPLTPEPGPGWYPHNPLGDTRPELDLERAPLHVSGRRLLDDLRGLSVTPLPARSIATATAGAPGCPAPPGCAPAPSRRQR</sequence>
<dbReference type="EMBL" id="CP115541">
    <property type="protein sequence ID" value="WNH53971.1"/>
    <property type="molecule type" value="Genomic_DNA"/>
</dbReference>
<protein>
    <submittedName>
        <fullName evidence="2">Uncharacterized protein</fullName>
    </submittedName>
</protein>